<keyword evidence="1" id="KW-1133">Transmembrane helix</keyword>
<dbReference type="SUPFAM" id="SSF53756">
    <property type="entry name" value="UDP-Glycosyltransferase/glycogen phosphorylase"/>
    <property type="match status" value="1"/>
</dbReference>
<keyword evidence="2" id="KW-0808">Transferase</keyword>
<protein>
    <submittedName>
        <fullName evidence="2">Glycosyltransferase</fullName>
    </submittedName>
</protein>
<name>Q39W12_GEOMG</name>
<reference evidence="2 3" key="2">
    <citation type="journal article" date="2009" name="BMC Microbiol.">
        <title>The genome sequence of Geobacter metallireducens: features of metabolism, physiology and regulation common and dissimilar to Geobacter sulfurreducens.</title>
        <authorList>
            <person name="Aklujkar M."/>
            <person name="Krushkal J."/>
            <person name="DiBartolo G."/>
            <person name="Lapidus A."/>
            <person name="Land M.L."/>
            <person name="Lovley D.R."/>
        </authorList>
    </citation>
    <scope>NUCLEOTIDE SEQUENCE [LARGE SCALE GENOMIC DNA]</scope>
    <source>
        <strain evidence="3">ATCC 53774 / DSM 7210 / GS-15</strain>
    </source>
</reference>
<keyword evidence="1" id="KW-0472">Membrane</keyword>
<evidence type="ECO:0000256" key="1">
    <source>
        <dbReference type="SAM" id="Phobius"/>
    </source>
</evidence>
<dbReference type="AlphaFoldDB" id="Q39W12"/>
<keyword evidence="1" id="KW-0812">Transmembrane</keyword>
<dbReference type="HOGENOM" id="CLU_645192_0_0_7"/>
<dbReference type="EMBL" id="CP000148">
    <property type="protein sequence ID" value="ABB31562.1"/>
    <property type="molecule type" value="Genomic_DNA"/>
</dbReference>
<dbReference type="KEGG" id="gme:Gmet_1327"/>
<dbReference type="eggNOG" id="ENOG503364T">
    <property type="taxonomic scope" value="Bacteria"/>
</dbReference>
<proteinExistence type="predicted"/>
<evidence type="ECO:0000313" key="2">
    <source>
        <dbReference type="EMBL" id="ABB31562.1"/>
    </source>
</evidence>
<evidence type="ECO:0000313" key="3">
    <source>
        <dbReference type="Proteomes" id="UP000007073"/>
    </source>
</evidence>
<sequence>MRDTVIIFCKCMNMGGTETLTIRLLNWYRQNNYRSILLTLDEITSMTLLEDIKKINIEHYVYNHNKREFYSCKSNKLTFNSKDNCLIITHFMPEFFECFSMLTESKYSCKFRHTIYIVHPYSTYMVSKKIAFIGKGLIDYLLKKNVIVFMDETCIEKCVNYYGLIPEEYDLTVLRLPISVNCENIIANRNKIFNILTVSRFEFPFKGYVIGLIKSFEKLYTVNNNISLTIIGYGEGKDSVLRAIRDMQPVVAEKISVIDQVPYSKLNEYILKSDVFVGMGTTILDAAQMSKICIVAIAYQMSDHAAGFLHDNYKNIGEIYDKSNNYPSIYNLLNKALDFNNDEFKYYSDYTYRIIKECYNIDVIAPKLWQNTSYLFTINAYLLVKLLAALNVLITLIAKKFIKREYNANGN</sequence>
<accession>Q39W12</accession>
<organism evidence="2 3">
    <name type="scientific">Geobacter metallireducens (strain ATCC 53774 / DSM 7210 / GS-15)</name>
    <dbReference type="NCBI Taxonomy" id="269799"/>
    <lineage>
        <taxon>Bacteria</taxon>
        <taxon>Pseudomonadati</taxon>
        <taxon>Thermodesulfobacteriota</taxon>
        <taxon>Desulfuromonadia</taxon>
        <taxon>Geobacterales</taxon>
        <taxon>Geobacteraceae</taxon>
        <taxon>Geobacter</taxon>
    </lineage>
</organism>
<dbReference type="Gene3D" id="3.40.50.2000">
    <property type="entry name" value="Glycogen Phosphorylase B"/>
    <property type="match status" value="1"/>
</dbReference>
<dbReference type="STRING" id="269799.Gmet_1327"/>
<gene>
    <name evidence="2" type="ordered locus">Gmet_1327</name>
</gene>
<dbReference type="Proteomes" id="UP000007073">
    <property type="component" value="Chromosome"/>
</dbReference>
<dbReference type="GO" id="GO:0016740">
    <property type="term" value="F:transferase activity"/>
    <property type="evidence" value="ECO:0007669"/>
    <property type="project" value="UniProtKB-KW"/>
</dbReference>
<keyword evidence="3" id="KW-1185">Reference proteome</keyword>
<feature type="transmembrane region" description="Helical" evidence="1">
    <location>
        <begin position="374"/>
        <end position="398"/>
    </location>
</feature>
<reference evidence="2 3" key="1">
    <citation type="submission" date="2005-10" db="EMBL/GenBank/DDBJ databases">
        <title>Complete sequence of Geobacter metallireducens GS-15.</title>
        <authorList>
            <consortium name="US DOE Joint Genome Institute"/>
            <person name="Copeland A."/>
            <person name="Lucas S."/>
            <person name="Lapidus A."/>
            <person name="Barry K."/>
            <person name="Detter J.C."/>
            <person name="Glavina T."/>
            <person name="Hammon N."/>
            <person name="Israni S."/>
            <person name="Pitluck S."/>
            <person name="Di Bartolo G."/>
            <person name="Chain P."/>
            <person name="Schmutz J."/>
            <person name="Larimer F."/>
            <person name="Land M."/>
            <person name="Kyrpides N."/>
            <person name="Ivanova N."/>
            <person name="Richardson P."/>
        </authorList>
    </citation>
    <scope>NUCLEOTIDE SEQUENCE [LARGE SCALE GENOMIC DNA]</scope>
    <source>
        <strain evidence="3">ATCC 53774 / DSM 7210 / GS-15</strain>
    </source>
</reference>